<dbReference type="InterPro" id="IPR029063">
    <property type="entry name" value="SAM-dependent_MTases_sf"/>
</dbReference>
<dbReference type="InterPro" id="IPR023095">
    <property type="entry name" value="Ade_MeTrfase_dom_2"/>
</dbReference>
<dbReference type="PANTHER" id="PTHR30481:SF3">
    <property type="entry name" value="DNA ADENINE METHYLASE"/>
    <property type="match status" value="1"/>
</dbReference>
<comment type="similarity">
    <text evidence="1 8">Belongs to the N(4)/N(6)-methyltransferase family.</text>
</comment>
<feature type="binding site" evidence="7">
    <location>
        <position position="68"/>
    </location>
    <ligand>
        <name>S-adenosyl-L-methionine</name>
        <dbReference type="ChEBI" id="CHEBI:59789"/>
    </ligand>
</feature>
<proteinExistence type="inferred from homology"/>
<name>A0A150RST4_SORCE</name>
<evidence type="ECO:0000313" key="9">
    <source>
        <dbReference type="EMBL" id="KYF83317.1"/>
    </source>
</evidence>
<keyword evidence="4 8" id="KW-0808">Transferase</keyword>
<dbReference type="NCBIfam" id="TIGR00571">
    <property type="entry name" value="dam"/>
    <property type="match status" value="1"/>
</dbReference>
<evidence type="ECO:0000256" key="3">
    <source>
        <dbReference type="ARBA" id="ARBA00022603"/>
    </source>
</evidence>
<dbReference type="PANTHER" id="PTHR30481">
    <property type="entry name" value="DNA ADENINE METHYLASE"/>
    <property type="match status" value="1"/>
</dbReference>
<comment type="caution">
    <text evidence="9">The sequence shown here is derived from an EMBL/GenBank/DDBJ whole genome shotgun (WGS) entry which is preliminary data.</text>
</comment>
<evidence type="ECO:0000256" key="5">
    <source>
        <dbReference type="ARBA" id="ARBA00022691"/>
    </source>
</evidence>
<dbReference type="EMBL" id="JEMB01002128">
    <property type="protein sequence ID" value="KYF83317.1"/>
    <property type="molecule type" value="Genomic_DNA"/>
</dbReference>
<evidence type="ECO:0000256" key="8">
    <source>
        <dbReference type="RuleBase" id="RU361257"/>
    </source>
</evidence>
<organism evidence="9 10">
    <name type="scientific">Sorangium cellulosum</name>
    <name type="common">Polyangium cellulosum</name>
    <dbReference type="NCBI Taxonomy" id="56"/>
    <lineage>
        <taxon>Bacteria</taxon>
        <taxon>Pseudomonadati</taxon>
        <taxon>Myxococcota</taxon>
        <taxon>Polyangia</taxon>
        <taxon>Polyangiales</taxon>
        <taxon>Polyangiaceae</taxon>
        <taxon>Sorangium</taxon>
    </lineage>
</organism>
<gene>
    <name evidence="9" type="ORF">BE17_51440</name>
</gene>
<dbReference type="PROSITE" id="PS00092">
    <property type="entry name" value="N6_MTASE"/>
    <property type="match status" value="1"/>
</dbReference>
<evidence type="ECO:0000256" key="6">
    <source>
        <dbReference type="ARBA" id="ARBA00047942"/>
    </source>
</evidence>
<dbReference type="GO" id="GO:0032259">
    <property type="term" value="P:methylation"/>
    <property type="evidence" value="ECO:0007669"/>
    <property type="project" value="UniProtKB-KW"/>
</dbReference>
<evidence type="ECO:0000256" key="1">
    <source>
        <dbReference type="ARBA" id="ARBA00006594"/>
    </source>
</evidence>
<dbReference type="GO" id="GO:0006298">
    <property type="term" value="P:mismatch repair"/>
    <property type="evidence" value="ECO:0007669"/>
    <property type="project" value="TreeGrafter"/>
</dbReference>
<keyword evidence="5 8" id="KW-0949">S-adenosyl-L-methionine</keyword>
<dbReference type="AlphaFoldDB" id="A0A150RST4"/>
<dbReference type="InterPro" id="IPR002052">
    <property type="entry name" value="DNA_methylase_N6_adenine_CS"/>
</dbReference>
<evidence type="ECO:0000256" key="4">
    <source>
        <dbReference type="ARBA" id="ARBA00022679"/>
    </source>
</evidence>
<dbReference type="Gene3D" id="1.10.1020.10">
    <property type="entry name" value="Adenine-specific Methyltransferase, Domain 2"/>
    <property type="match status" value="1"/>
</dbReference>
<evidence type="ECO:0000256" key="2">
    <source>
        <dbReference type="ARBA" id="ARBA00011900"/>
    </source>
</evidence>
<protein>
    <recommendedName>
        <fullName evidence="2 8">Site-specific DNA-methyltransferase (adenine-specific)</fullName>
        <ecNumber evidence="2 8">2.1.1.72</ecNumber>
    </recommendedName>
</protein>
<dbReference type="GO" id="GO:0009307">
    <property type="term" value="P:DNA restriction-modification system"/>
    <property type="evidence" value="ECO:0007669"/>
    <property type="project" value="InterPro"/>
</dbReference>
<accession>A0A150RST4</accession>
<evidence type="ECO:0000256" key="7">
    <source>
        <dbReference type="PIRSR" id="PIRSR000398-1"/>
    </source>
</evidence>
<dbReference type="GO" id="GO:0009007">
    <property type="term" value="F:site-specific DNA-methyltransferase (adenine-specific) activity"/>
    <property type="evidence" value="ECO:0007669"/>
    <property type="project" value="UniProtKB-UniRule"/>
</dbReference>
<dbReference type="Proteomes" id="UP000075635">
    <property type="component" value="Unassembled WGS sequence"/>
</dbReference>
<dbReference type="PIRSF" id="PIRSF000398">
    <property type="entry name" value="M_m6A_EcoRV"/>
    <property type="match status" value="1"/>
</dbReference>
<evidence type="ECO:0000313" key="10">
    <source>
        <dbReference type="Proteomes" id="UP000075635"/>
    </source>
</evidence>
<dbReference type="EC" id="2.1.1.72" evidence="2 8"/>
<comment type="catalytic activity">
    <reaction evidence="6 8">
        <text>a 2'-deoxyadenosine in DNA + S-adenosyl-L-methionine = an N(6)-methyl-2'-deoxyadenosine in DNA + S-adenosyl-L-homocysteine + H(+)</text>
        <dbReference type="Rhea" id="RHEA:15197"/>
        <dbReference type="Rhea" id="RHEA-COMP:12418"/>
        <dbReference type="Rhea" id="RHEA-COMP:12419"/>
        <dbReference type="ChEBI" id="CHEBI:15378"/>
        <dbReference type="ChEBI" id="CHEBI:57856"/>
        <dbReference type="ChEBI" id="CHEBI:59789"/>
        <dbReference type="ChEBI" id="CHEBI:90615"/>
        <dbReference type="ChEBI" id="CHEBI:90616"/>
        <dbReference type="EC" id="2.1.1.72"/>
    </reaction>
</comment>
<dbReference type="PRINTS" id="PR00505">
    <property type="entry name" value="D12N6MTFRASE"/>
</dbReference>
<dbReference type="Pfam" id="PF02086">
    <property type="entry name" value="MethyltransfD12"/>
    <property type="match status" value="1"/>
</dbReference>
<dbReference type="SUPFAM" id="SSF53335">
    <property type="entry name" value="S-adenosyl-L-methionine-dependent methyltransferases"/>
    <property type="match status" value="1"/>
</dbReference>
<sequence>MTTALVTEPDSAAPQLARPFLKWAGGKGQLLRQFQPLLPASYGRYFEPFVGGAALFFCLQPKRAALTDVNAELIDCYRAVRDKVEEVIAALGSHAYEQAHYYRVRDLDPATLSLPERAARTIFLNRTGFNGLYRVNSAGRFNVPFGRYVNPSICNPPQLRACSAALQGVELEVRDFERVLDHAAEGDFVYLDPPYSPVSSTANFTSYSAGGFSFRDQERLAALFAALDARGVQVMLSNSDVPEIPPLYKRFRIDRVAALRSINAKSDARGRVGEIVIRNYGTKRGRKAAQADNPG</sequence>
<dbReference type="InterPro" id="IPR012327">
    <property type="entry name" value="MeTrfase_D12"/>
</dbReference>
<feature type="binding site" evidence="7">
    <location>
        <position position="27"/>
    </location>
    <ligand>
        <name>S-adenosyl-L-methionine</name>
        <dbReference type="ChEBI" id="CHEBI:59789"/>
    </ligand>
</feature>
<dbReference type="Gene3D" id="3.40.50.150">
    <property type="entry name" value="Vaccinia Virus protein VP39"/>
    <property type="match status" value="1"/>
</dbReference>
<dbReference type="GO" id="GO:1904047">
    <property type="term" value="F:S-adenosyl-L-methionine binding"/>
    <property type="evidence" value="ECO:0007669"/>
    <property type="project" value="TreeGrafter"/>
</dbReference>
<keyword evidence="3 8" id="KW-0489">Methyltransferase</keyword>
<dbReference type="InterPro" id="IPR012263">
    <property type="entry name" value="M_m6A_EcoRV"/>
</dbReference>
<reference evidence="9 10" key="1">
    <citation type="submission" date="2014-02" db="EMBL/GenBank/DDBJ databases">
        <title>The small core and large imbalanced accessory genome model reveals a collaborative survival strategy of Sorangium cellulosum strains in nature.</title>
        <authorList>
            <person name="Han K."/>
            <person name="Peng R."/>
            <person name="Blom J."/>
            <person name="Li Y.-Z."/>
        </authorList>
    </citation>
    <scope>NUCLEOTIDE SEQUENCE [LARGE SCALE GENOMIC DNA]</scope>
    <source>
        <strain evidence="9 10">So0011-07</strain>
    </source>
</reference>
<dbReference type="GO" id="GO:0043565">
    <property type="term" value="F:sequence-specific DNA binding"/>
    <property type="evidence" value="ECO:0007669"/>
    <property type="project" value="TreeGrafter"/>
</dbReference>
<feature type="binding site" evidence="7">
    <location>
        <position position="192"/>
    </location>
    <ligand>
        <name>S-adenosyl-L-methionine</name>
        <dbReference type="ChEBI" id="CHEBI:59789"/>
    </ligand>
</feature>
<feature type="binding site" evidence="7">
    <location>
        <position position="23"/>
    </location>
    <ligand>
        <name>S-adenosyl-L-methionine</name>
        <dbReference type="ChEBI" id="CHEBI:59789"/>
    </ligand>
</feature>